<dbReference type="PANTHER" id="PTHR43158">
    <property type="entry name" value="SKFA PEPTIDE EXPORT ATP-BINDING PROTEIN SKFE"/>
    <property type="match status" value="1"/>
</dbReference>
<evidence type="ECO:0000256" key="2">
    <source>
        <dbReference type="ARBA" id="ARBA00022840"/>
    </source>
</evidence>
<dbReference type="InterPro" id="IPR003439">
    <property type="entry name" value="ABC_transporter-like_ATP-bd"/>
</dbReference>
<dbReference type="SUPFAM" id="SSF52540">
    <property type="entry name" value="P-loop containing nucleoside triphosphate hydrolases"/>
    <property type="match status" value="1"/>
</dbReference>
<dbReference type="GO" id="GO:0005524">
    <property type="term" value="F:ATP binding"/>
    <property type="evidence" value="ECO:0007669"/>
    <property type="project" value="UniProtKB-KW"/>
</dbReference>
<organism evidence="4 5">
    <name type="scientific">Anaerococcus tetradius</name>
    <dbReference type="NCBI Taxonomy" id="33036"/>
    <lineage>
        <taxon>Bacteria</taxon>
        <taxon>Bacillati</taxon>
        <taxon>Bacillota</taxon>
        <taxon>Tissierellia</taxon>
        <taxon>Tissierellales</taxon>
        <taxon>Peptoniphilaceae</taxon>
        <taxon>Anaerococcus</taxon>
    </lineage>
</organism>
<evidence type="ECO:0000256" key="1">
    <source>
        <dbReference type="ARBA" id="ARBA00022741"/>
    </source>
</evidence>
<keyword evidence="2 4" id="KW-0067">ATP-binding</keyword>
<sequence length="227" mass="26060">MIEIKDLTMIYKGRAVLDHVNLNLDKGQIVGLLGENGSGKTTLLRILAGLERNYLGEVKINGKNPGEETNNFISYQPDHLPIDPSLKICKLSKLYKNFFTDFDEEKFLRMISDFDIDMDLKIKECSKGMKDKIQIALSLSRKTMIYILDEPMSGIDPKSRKIILQTIIDNFDYEGILIISTHLIGEIEKVLDRAIFIDQARVLVNERVDDIREKQKMGVEEYFTEVI</sequence>
<dbReference type="SMART" id="SM00382">
    <property type="entry name" value="AAA"/>
    <property type="match status" value="1"/>
</dbReference>
<dbReference type="AlphaFoldDB" id="A0A133KCH4"/>
<feature type="domain" description="ABC transporter" evidence="3">
    <location>
        <begin position="2"/>
        <end position="224"/>
    </location>
</feature>
<dbReference type="PATRIC" id="fig|33036.3.peg.1501"/>
<dbReference type="PROSITE" id="PS50893">
    <property type="entry name" value="ABC_TRANSPORTER_2"/>
    <property type="match status" value="1"/>
</dbReference>
<comment type="caution">
    <text evidence="4">The sequence shown here is derived from an EMBL/GenBank/DDBJ whole genome shotgun (WGS) entry which is preliminary data.</text>
</comment>
<evidence type="ECO:0000313" key="4">
    <source>
        <dbReference type="EMBL" id="KWZ77272.1"/>
    </source>
</evidence>
<accession>A0A133KCH4</accession>
<dbReference type="STRING" id="33036.HMPREF3200_01516"/>
<keyword evidence="1" id="KW-0547">Nucleotide-binding</keyword>
<evidence type="ECO:0000313" key="5">
    <source>
        <dbReference type="Proteomes" id="UP000070383"/>
    </source>
</evidence>
<evidence type="ECO:0000259" key="3">
    <source>
        <dbReference type="PROSITE" id="PS50893"/>
    </source>
</evidence>
<dbReference type="InterPro" id="IPR003593">
    <property type="entry name" value="AAA+_ATPase"/>
</dbReference>
<dbReference type="Gene3D" id="3.40.50.300">
    <property type="entry name" value="P-loop containing nucleotide triphosphate hydrolases"/>
    <property type="match status" value="1"/>
</dbReference>
<dbReference type="Pfam" id="PF00005">
    <property type="entry name" value="ABC_tran"/>
    <property type="match status" value="1"/>
</dbReference>
<reference evidence="5" key="1">
    <citation type="submission" date="2016-01" db="EMBL/GenBank/DDBJ databases">
        <authorList>
            <person name="Mitreva M."/>
            <person name="Pepin K.H."/>
            <person name="Mihindukulasuriya K.A."/>
            <person name="Fulton R."/>
            <person name="Fronick C."/>
            <person name="O'Laughlin M."/>
            <person name="Miner T."/>
            <person name="Herter B."/>
            <person name="Rosa B.A."/>
            <person name="Cordes M."/>
            <person name="Tomlinson C."/>
            <person name="Wollam A."/>
            <person name="Palsikar V.B."/>
            <person name="Mardis E.R."/>
            <person name="Wilson R.K."/>
        </authorList>
    </citation>
    <scope>NUCLEOTIDE SEQUENCE [LARGE SCALE GENOMIC DNA]</scope>
    <source>
        <strain evidence="5">MJR8151</strain>
    </source>
</reference>
<dbReference type="RefSeq" id="WP_060929713.1">
    <property type="nucleotide sequence ID" value="NZ_CAMUDP010000004.1"/>
</dbReference>
<keyword evidence="5" id="KW-1185">Reference proteome</keyword>
<dbReference type="EMBL" id="LRPM01000057">
    <property type="protein sequence ID" value="KWZ77272.1"/>
    <property type="molecule type" value="Genomic_DNA"/>
</dbReference>
<dbReference type="OrthoDB" id="9804819at2"/>
<dbReference type="CDD" id="cd03230">
    <property type="entry name" value="ABC_DR_subfamily_A"/>
    <property type="match status" value="1"/>
</dbReference>
<dbReference type="GO" id="GO:0016887">
    <property type="term" value="F:ATP hydrolysis activity"/>
    <property type="evidence" value="ECO:0007669"/>
    <property type="project" value="InterPro"/>
</dbReference>
<protein>
    <submittedName>
        <fullName evidence="4">ABC transporter, ATP-binding protein</fullName>
    </submittedName>
</protein>
<dbReference type="PANTHER" id="PTHR43158:SF1">
    <property type="entry name" value="ABC TRANSPORTER, ATP-BINDING PROTEIN"/>
    <property type="match status" value="1"/>
</dbReference>
<gene>
    <name evidence="4" type="ORF">HMPREF3200_01516</name>
</gene>
<dbReference type="Proteomes" id="UP000070383">
    <property type="component" value="Unassembled WGS sequence"/>
</dbReference>
<name>A0A133KCH4_9FIRM</name>
<proteinExistence type="predicted"/>
<dbReference type="InterPro" id="IPR027417">
    <property type="entry name" value="P-loop_NTPase"/>
</dbReference>